<reference evidence="2" key="1">
    <citation type="submission" date="2014-09" db="EMBL/GenBank/DDBJ databases">
        <authorList>
            <person name="Magalhaes I.L.F."/>
            <person name="Oliveira U."/>
            <person name="Santos F.R."/>
            <person name="Vidigal T.H.D.A."/>
            <person name="Brescovit A.D."/>
            <person name="Santos A.J."/>
        </authorList>
    </citation>
    <scope>NUCLEOTIDE SEQUENCE</scope>
    <source>
        <tissue evidence="2">Shoot tissue taken approximately 20 cm above the soil surface</tissue>
    </source>
</reference>
<evidence type="ECO:0000256" key="1">
    <source>
        <dbReference type="SAM" id="MobiDB-lite"/>
    </source>
</evidence>
<feature type="region of interest" description="Disordered" evidence="1">
    <location>
        <begin position="1"/>
        <end position="21"/>
    </location>
</feature>
<name>A0A0A9FNT1_ARUDO</name>
<organism evidence="2">
    <name type="scientific">Arundo donax</name>
    <name type="common">Giant reed</name>
    <name type="synonym">Donax arundinaceus</name>
    <dbReference type="NCBI Taxonomy" id="35708"/>
    <lineage>
        <taxon>Eukaryota</taxon>
        <taxon>Viridiplantae</taxon>
        <taxon>Streptophyta</taxon>
        <taxon>Embryophyta</taxon>
        <taxon>Tracheophyta</taxon>
        <taxon>Spermatophyta</taxon>
        <taxon>Magnoliopsida</taxon>
        <taxon>Liliopsida</taxon>
        <taxon>Poales</taxon>
        <taxon>Poaceae</taxon>
        <taxon>PACMAD clade</taxon>
        <taxon>Arundinoideae</taxon>
        <taxon>Arundineae</taxon>
        <taxon>Arundo</taxon>
    </lineage>
</organism>
<accession>A0A0A9FNT1</accession>
<protein>
    <submittedName>
        <fullName evidence="2">Uncharacterized protein</fullName>
    </submittedName>
</protein>
<feature type="compositionally biased region" description="Basic residues" evidence="1">
    <location>
        <begin position="1"/>
        <end position="11"/>
    </location>
</feature>
<sequence>MMRNAFRKHSTPMHVLSPPASDPPCCFAASTS</sequence>
<evidence type="ECO:0000313" key="2">
    <source>
        <dbReference type="EMBL" id="JAE12944.1"/>
    </source>
</evidence>
<reference evidence="2" key="2">
    <citation type="journal article" date="2015" name="Data Brief">
        <title>Shoot transcriptome of the giant reed, Arundo donax.</title>
        <authorList>
            <person name="Barrero R.A."/>
            <person name="Guerrero F.D."/>
            <person name="Moolhuijzen P."/>
            <person name="Goolsby J.A."/>
            <person name="Tidwell J."/>
            <person name="Bellgard S.E."/>
            <person name="Bellgard M.I."/>
        </authorList>
    </citation>
    <scope>NUCLEOTIDE SEQUENCE</scope>
    <source>
        <tissue evidence="2">Shoot tissue taken approximately 20 cm above the soil surface</tissue>
    </source>
</reference>
<dbReference type="EMBL" id="GBRH01184952">
    <property type="protein sequence ID" value="JAE12944.1"/>
    <property type="molecule type" value="Transcribed_RNA"/>
</dbReference>
<dbReference type="AlphaFoldDB" id="A0A0A9FNT1"/>
<proteinExistence type="predicted"/>